<evidence type="ECO:0000256" key="1">
    <source>
        <dbReference type="SAM" id="SignalP"/>
    </source>
</evidence>
<comment type="caution">
    <text evidence="2">The sequence shown here is derived from an EMBL/GenBank/DDBJ whole genome shotgun (WGS) entry which is preliminary data.</text>
</comment>
<dbReference type="RefSeq" id="WP_380844354.1">
    <property type="nucleotide sequence ID" value="NZ_JBHSFP010000020.1"/>
</dbReference>
<dbReference type="InterPro" id="IPR032075">
    <property type="entry name" value="PI-PLC-C1"/>
</dbReference>
<accession>A0ABV9CNX0</accession>
<keyword evidence="1" id="KW-0732">Signal</keyword>
<dbReference type="EMBL" id="JBHSFP010000020">
    <property type="protein sequence ID" value="MFC4534182.1"/>
    <property type="molecule type" value="Genomic_DNA"/>
</dbReference>
<dbReference type="Pfam" id="PF16670">
    <property type="entry name" value="PI-PLC-C1"/>
    <property type="match status" value="1"/>
</dbReference>
<dbReference type="InterPro" id="IPR017946">
    <property type="entry name" value="PLC-like_Pdiesterase_TIM-brl"/>
</dbReference>
<reference evidence="3" key="1">
    <citation type="journal article" date="2019" name="Int. J. Syst. Evol. Microbiol.">
        <title>The Global Catalogue of Microorganisms (GCM) 10K type strain sequencing project: providing services to taxonomists for standard genome sequencing and annotation.</title>
        <authorList>
            <consortium name="The Broad Institute Genomics Platform"/>
            <consortium name="The Broad Institute Genome Sequencing Center for Infectious Disease"/>
            <person name="Wu L."/>
            <person name="Ma J."/>
        </authorList>
    </citation>
    <scope>NUCLEOTIDE SEQUENCE [LARGE SCALE GENOMIC DNA]</scope>
    <source>
        <strain evidence="3">CGMCC 4.7132</strain>
    </source>
</reference>
<organism evidence="2 3">
    <name type="scientific">Sphaerisporangium dianthi</name>
    <dbReference type="NCBI Taxonomy" id="1436120"/>
    <lineage>
        <taxon>Bacteria</taxon>
        <taxon>Bacillati</taxon>
        <taxon>Actinomycetota</taxon>
        <taxon>Actinomycetes</taxon>
        <taxon>Streptosporangiales</taxon>
        <taxon>Streptosporangiaceae</taxon>
        <taxon>Sphaerisporangium</taxon>
    </lineage>
</organism>
<dbReference type="Gene3D" id="3.20.20.190">
    <property type="entry name" value="Phosphatidylinositol (PI) phosphodiesterase"/>
    <property type="match status" value="1"/>
</dbReference>
<gene>
    <name evidence="2" type="ORF">ACFO60_25760</name>
</gene>
<dbReference type="Proteomes" id="UP001596004">
    <property type="component" value="Unassembled WGS sequence"/>
</dbReference>
<keyword evidence="3" id="KW-1185">Reference proteome</keyword>
<dbReference type="SUPFAM" id="SSF51695">
    <property type="entry name" value="PLC-like phosphodiesterases"/>
    <property type="match status" value="1"/>
</dbReference>
<protein>
    <submittedName>
        <fullName evidence="2">Phosphatidylinositol-specific phospholipase C1-like protein</fullName>
    </submittedName>
</protein>
<feature type="chain" id="PRO_5046006270" evidence="1">
    <location>
        <begin position="21"/>
        <end position="399"/>
    </location>
</feature>
<evidence type="ECO:0000313" key="3">
    <source>
        <dbReference type="Proteomes" id="UP001596004"/>
    </source>
</evidence>
<dbReference type="CDD" id="cd08589">
    <property type="entry name" value="PI-PLCc_SaPLC1_like"/>
    <property type="match status" value="1"/>
</dbReference>
<evidence type="ECO:0000313" key="2">
    <source>
        <dbReference type="EMBL" id="MFC4534182.1"/>
    </source>
</evidence>
<sequence>MNTLARLGAMVAAAAATVVATTVVPTAVSAQQTAPAAKPAVATPAGKIRMNQIQFMGAHNAFHREMQGAELAESIKIDPGYPSWGFYSHASIADLLGRQNVRALELDLLPDPDGGLYQYPLARKQAGLGPIDDPAMAAPGMKVVHVADQDYNSTCRTLVVCLNQVKTWSRANRGHVPIIMQLELKQTDDRWEKLGGAVSPAWDRPLLDDIDKEIRSVFSEDELITADDLRRPGLTLEQSILKNGWPTLDWARDKVMFFFDNGGPGTIRDMYLDGHPGLQGRAVFTRGNPGDADAAITMVNDPRGDNEAAIRDLVRRGYFVRTRSDEPLKTVVNKEYSRVQIALASGAQMVTTDFPSVGMAARYDSDFVAELPGGDAVRCNPVSAPRDCHDGKLEPALSR</sequence>
<proteinExistence type="predicted"/>
<name>A0ABV9CNX0_9ACTN</name>
<feature type="signal peptide" evidence="1">
    <location>
        <begin position="1"/>
        <end position="20"/>
    </location>
</feature>